<feature type="compositionally biased region" description="Basic residues" evidence="1">
    <location>
        <begin position="114"/>
        <end position="124"/>
    </location>
</feature>
<dbReference type="Proteomes" id="UP001274830">
    <property type="component" value="Unassembled WGS sequence"/>
</dbReference>
<comment type="caution">
    <text evidence="2">The sequence shown here is derived from an EMBL/GenBank/DDBJ whole genome shotgun (WGS) entry which is preliminary data.</text>
</comment>
<evidence type="ECO:0000256" key="1">
    <source>
        <dbReference type="SAM" id="MobiDB-lite"/>
    </source>
</evidence>
<feature type="compositionally biased region" description="Acidic residues" evidence="1">
    <location>
        <begin position="129"/>
        <end position="139"/>
    </location>
</feature>
<proteinExistence type="predicted"/>
<keyword evidence="3" id="KW-1185">Reference proteome</keyword>
<organism evidence="2 3">
    <name type="scientific">Recurvomyces mirabilis</name>
    <dbReference type="NCBI Taxonomy" id="574656"/>
    <lineage>
        <taxon>Eukaryota</taxon>
        <taxon>Fungi</taxon>
        <taxon>Dikarya</taxon>
        <taxon>Ascomycota</taxon>
        <taxon>Pezizomycotina</taxon>
        <taxon>Dothideomycetes</taxon>
        <taxon>Dothideomycetidae</taxon>
        <taxon>Mycosphaerellales</taxon>
        <taxon>Teratosphaeriaceae</taxon>
        <taxon>Recurvomyces</taxon>
    </lineage>
</organism>
<name>A0AAE0WNW8_9PEZI</name>
<evidence type="ECO:0000313" key="2">
    <source>
        <dbReference type="EMBL" id="KAK3675266.1"/>
    </source>
</evidence>
<protein>
    <submittedName>
        <fullName evidence="2">Uncharacterized protein</fullName>
    </submittedName>
</protein>
<feature type="compositionally biased region" description="Basic and acidic residues" evidence="1">
    <location>
        <begin position="140"/>
        <end position="149"/>
    </location>
</feature>
<gene>
    <name evidence="2" type="ORF">LTR78_004776</name>
</gene>
<sequence>MADKDFSARETEIMAKAWNCMVEEPKVSSTLPSLRPPVDYEKLAKACGMTNPRSATNAWRAIKTKIMARGGITKTTGKGEDADGEGGETPVNPTPKKRGKGKTDADGDGESPTKKAKGSAKGKKKSEEVVGEADDDEDGEGGKVVKGEPEVDGDDDFN</sequence>
<reference evidence="2" key="1">
    <citation type="submission" date="2023-07" db="EMBL/GenBank/DDBJ databases">
        <title>Black Yeasts Isolated from many extreme environments.</title>
        <authorList>
            <person name="Coleine C."/>
            <person name="Stajich J.E."/>
            <person name="Selbmann L."/>
        </authorList>
    </citation>
    <scope>NUCLEOTIDE SEQUENCE</scope>
    <source>
        <strain evidence="2">CCFEE 5485</strain>
    </source>
</reference>
<feature type="region of interest" description="Disordered" evidence="1">
    <location>
        <begin position="66"/>
        <end position="158"/>
    </location>
</feature>
<dbReference type="AlphaFoldDB" id="A0AAE0WNW8"/>
<accession>A0AAE0WNW8</accession>
<evidence type="ECO:0000313" key="3">
    <source>
        <dbReference type="Proteomes" id="UP001274830"/>
    </source>
</evidence>
<dbReference type="EMBL" id="JAUTXT010000015">
    <property type="protein sequence ID" value="KAK3675266.1"/>
    <property type="molecule type" value="Genomic_DNA"/>
</dbReference>